<reference evidence="1 2" key="1">
    <citation type="submission" date="2019-04" db="EMBL/GenBank/DDBJ databases">
        <title>Chromosome genome assembly for Takifugu flavidus.</title>
        <authorList>
            <person name="Xiao S."/>
        </authorList>
    </citation>
    <scope>NUCLEOTIDE SEQUENCE [LARGE SCALE GENOMIC DNA]</scope>
    <source>
        <strain evidence="1">HTHZ2018</strain>
        <tissue evidence="1">Muscle</tissue>
    </source>
</reference>
<accession>A0A5C6N8F2</accession>
<sequence>MFPALGEYFEDLLNPTNTPSSEEVGPGDLEMGSHISGAEVAEVVKKLLGGKAPGVDEIHPEFLKALDVVGLSWLTRLCNIAWTSGAVPLDWQTGVVVPLFKKGDRRVCSNYRGINLLSLPDDVVLLASSARDLQLSLDRFAAACEAAGMKISTSKSEAMVLNRKKVECLLRVKEEILPQVEEFKYLGVLFTSEGRMEREIDRRIGAASAVMRTLHRSVVVKRELSQKAKLSIYRSIFVPTLTYGHERWVMTERTRSRVQAAEMSFLRRVAGLSLRDRVRSSAIREELGVESLLLRVERSQMRWLGHLVRMPPGRLPGEVFRACPSGRRPPGRPRTRWRDYVSRLVWERLGIPPDELEEVAGEREVWASLLRLLPPRPDPG</sequence>
<keyword evidence="2" id="KW-1185">Reference proteome</keyword>
<evidence type="ECO:0008006" key="3">
    <source>
        <dbReference type="Google" id="ProtNLM"/>
    </source>
</evidence>
<dbReference type="PANTHER" id="PTHR47027">
    <property type="entry name" value="REVERSE TRANSCRIPTASE DOMAIN-CONTAINING PROTEIN"/>
    <property type="match status" value="1"/>
</dbReference>
<protein>
    <recommendedName>
        <fullName evidence="3">Reverse transcriptase domain-containing protein</fullName>
    </recommendedName>
</protein>
<organism evidence="1 2">
    <name type="scientific">Takifugu flavidus</name>
    <name type="common">sansaifugu</name>
    <dbReference type="NCBI Taxonomy" id="433684"/>
    <lineage>
        <taxon>Eukaryota</taxon>
        <taxon>Metazoa</taxon>
        <taxon>Chordata</taxon>
        <taxon>Craniata</taxon>
        <taxon>Vertebrata</taxon>
        <taxon>Euteleostomi</taxon>
        <taxon>Actinopterygii</taxon>
        <taxon>Neopterygii</taxon>
        <taxon>Teleostei</taxon>
        <taxon>Neoteleostei</taxon>
        <taxon>Acanthomorphata</taxon>
        <taxon>Eupercaria</taxon>
        <taxon>Tetraodontiformes</taxon>
        <taxon>Tetradontoidea</taxon>
        <taxon>Tetraodontidae</taxon>
        <taxon>Takifugu</taxon>
    </lineage>
</organism>
<dbReference type="Proteomes" id="UP000324091">
    <property type="component" value="Chromosome 3"/>
</dbReference>
<dbReference type="AlphaFoldDB" id="A0A5C6N8F2"/>
<gene>
    <name evidence="1" type="ORF">D4764_03G0004510</name>
</gene>
<dbReference type="PANTHER" id="PTHR47027:SF30">
    <property type="entry name" value="THAP-TYPE DOMAIN-CONTAINING PROTEIN"/>
    <property type="match status" value="1"/>
</dbReference>
<proteinExistence type="predicted"/>
<name>A0A5C6N8F2_9TELE</name>
<dbReference type="EMBL" id="RHFK02000016">
    <property type="protein sequence ID" value="TWW63443.1"/>
    <property type="molecule type" value="Genomic_DNA"/>
</dbReference>
<evidence type="ECO:0000313" key="1">
    <source>
        <dbReference type="EMBL" id="TWW63443.1"/>
    </source>
</evidence>
<evidence type="ECO:0000313" key="2">
    <source>
        <dbReference type="Proteomes" id="UP000324091"/>
    </source>
</evidence>
<comment type="caution">
    <text evidence="1">The sequence shown here is derived from an EMBL/GenBank/DDBJ whole genome shotgun (WGS) entry which is preliminary data.</text>
</comment>